<dbReference type="PANTHER" id="PTHR44188:SF1">
    <property type="entry name" value="GDAP1, ISOFORM A"/>
    <property type="match status" value="1"/>
</dbReference>
<dbReference type="AlphaFoldDB" id="A0A936ZQ87"/>
<evidence type="ECO:0000313" key="4">
    <source>
        <dbReference type="EMBL" id="MBL0418724.1"/>
    </source>
</evidence>
<keyword evidence="2" id="KW-0175">Coiled coil</keyword>
<dbReference type="GO" id="GO:0008053">
    <property type="term" value="P:mitochondrial fusion"/>
    <property type="evidence" value="ECO:0007669"/>
    <property type="project" value="TreeGrafter"/>
</dbReference>
<dbReference type="PROSITE" id="PS51257">
    <property type="entry name" value="PROKAR_LIPOPROTEIN"/>
    <property type="match status" value="1"/>
</dbReference>
<sequence>MDRHTGNTSVTTGGCDAAVVPTLVDWDVGIVVVDSKRICRYVDEAAVSDDDARSLRPNHLAAAIDAQVDIVDNLPNYQMLNGKPPGEDRRPPSQRGKSGVDFAMTKVERCDRYLAEHADDPVLVRGYAAKRAKELSAAQELFTEQRMQQAYTTAEAACEALERQLQAARTAWLLDDQLTMAEIYWAIELLRMGNMGADIFWKDGKRPAVAAYAARLRQLPAIQSAVVNWPGALFN</sequence>
<accession>A0A936ZQ87</accession>
<dbReference type="GO" id="GO:0006626">
    <property type="term" value="P:protein targeting to mitochondrion"/>
    <property type="evidence" value="ECO:0007669"/>
    <property type="project" value="TreeGrafter"/>
</dbReference>
<comment type="similarity">
    <text evidence="1">Belongs to the GST superfamily.</text>
</comment>
<protein>
    <submittedName>
        <fullName evidence="4">Glutathione S-transferase family protein</fullName>
    </submittedName>
</protein>
<evidence type="ECO:0000256" key="1">
    <source>
        <dbReference type="ARBA" id="ARBA00007409"/>
    </source>
</evidence>
<dbReference type="PANTHER" id="PTHR44188">
    <property type="entry name" value="GDAP1, ISOFORM A"/>
    <property type="match status" value="1"/>
</dbReference>
<evidence type="ECO:0000256" key="2">
    <source>
        <dbReference type="SAM" id="Coils"/>
    </source>
</evidence>
<gene>
    <name evidence="4" type="ORF">JI739_00055</name>
</gene>
<comment type="caution">
    <text evidence="4">The sequence shown here is derived from an EMBL/GenBank/DDBJ whole genome shotgun (WGS) entry which is preliminary data.</text>
</comment>
<dbReference type="GO" id="GO:0000266">
    <property type="term" value="P:mitochondrial fission"/>
    <property type="evidence" value="ECO:0007669"/>
    <property type="project" value="TreeGrafter"/>
</dbReference>
<keyword evidence="5" id="KW-1185">Reference proteome</keyword>
<dbReference type="SUPFAM" id="SSF47616">
    <property type="entry name" value="GST C-terminal domain-like"/>
    <property type="match status" value="1"/>
</dbReference>
<organism evidence="4 5">
    <name type="scientific">Ramlibacter aurantiacus</name>
    <dbReference type="NCBI Taxonomy" id="2801330"/>
    <lineage>
        <taxon>Bacteria</taxon>
        <taxon>Pseudomonadati</taxon>
        <taxon>Pseudomonadota</taxon>
        <taxon>Betaproteobacteria</taxon>
        <taxon>Burkholderiales</taxon>
        <taxon>Comamonadaceae</taxon>
        <taxon>Ramlibacter</taxon>
    </lineage>
</organism>
<dbReference type="InterPro" id="IPR036282">
    <property type="entry name" value="Glutathione-S-Trfase_C_sf"/>
</dbReference>
<feature type="coiled-coil region" evidence="2">
    <location>
        <begin position="144"/>
        <end position="171"/>
    </location>
</feature>
<proteinExistence type="inferred from homology"/>
<evidence type="ECO:0000256" key="3">
    <source>
        <dbReference type="SAM" id="MobiDB-lite"/>
    </source>
</evidence>
<dbReference type="EMBL" id="JAEQNA010000001">
    <property type="protein sequence ID" value="MBL0418724.1"/>
    <property type="molecule type" value="Genomic_DNA"/>
</dbReference>
<name>A0A936ZQ87_9BURK</name>
<evidence type="ECO:0000313" key="5">
    <source>
        <dbReference type="Proteomes" id="UP000613011"/>
    </source>
</evidence>
<dbReference type="Gene3D" id="1.20.1050.10">
    <property type="match status" value="1"/>
</dbReference>
<reference evidence="4" key="1">
    <citation type="submission" date="2021-01" db="EMBL/GenBank/DDBJ databases">
        <title>Ramlibacter sp. strain AW1 16S ribosomal RNA gene Genome sequencing and assembly.</title>
        <authorList>
            <person name="Kang M."/>
        </authorList>
    </citation>
    <scope>NUCLEOTIDE SEQUENCE</scope>
    <source>
        <strain evidence="4">AW1</strain>
    </source>
</reference>
<dbReference type="CDD" id="cd00299">
    <property type="entry name" value="GST_C_family"/>
    <property type="match status" value="1"/>
</dbReference>
<dbReference type="RefSeq" id="WP_201681812.1">
    <property type="nucleotide sequence ID" value="NZ_JAEQNA010000001.1"/>
</dbReference>
<dbReference type="Proteomes" id="UP000613011">
    <property type="component" value="Unassembled WGS sequence"/>
</dbReference>
<feature type="region of interest" description="Disordered" evidence="3">
    <location>
        <begin position="76"/>
        <end position="99"/>
    </location>
</feature>